<gene>
    <name evidence="1" type="ORF">Enr13x_71730</name>
</gene>
<dbReference type="AlphaFoldDB" id="A0A518I2J2"/>
<organism evidence="1 2">
    <name type="scientific">Stieleria neptunia</name>
    <dbReference type="NCBI Taxonomy" id="2527979"/>
    <lineage>
        <taxon>Bacteria</taxon>
        <taxon>Pseudomonadati</taxon>
        <taxon>Planctomycetota</taxon>
        <taxon>Planctomycetia</taxon>
        <taxon>Pirellulales</taxon>
        <taxon>Pirellulaceae</taxon>
        <taxon>Stieleria</taxon>
    </lineage>
</organism>
<dbReference type="Proteomes" id="UP000319004">
    <property type="component" value="Chromosome"/>
</dbReference>
<reference evidence="1 2" key="1">
    <citation type="submission" date="2019-03" db="EMBL/GenBank/DDBJ databases">
        <title>Deep-cultivation of Planctomycetes and their phenomic and genomic characterization uncovers novel biology.</title>
        <authorList>
            <person name="Wiegand S."/>
            <person name="Jogler M."/>
            <person name="Boedeker C."/>
            <person name="Pinto D."/>
            <person name="Vollmers J."/>
            <person name="Rivas-Marin E."/>
            <person name="Kohn T."/>
            <person name="Peeters S.H."/>
            <person name="Heuer A."/>
            <person name="Rast P."/>
            <person name="Oberbeckmann S."/>
            <person name="Bunk B."/>
            <person name="Jeske O."/>
            <person name="Meyerdierks A."/>
            <person name="Storesund J.E."/>
            <person name="Kallscheuer N."/>
            <person name="Luecker S."/>
            <person name="Lage O.M."/>
            <person name="Pohl T."/>
            <person name="Merkel B.J."/>
            <person name="Hornburger P."/>
            <person name="Mueller R.-W."/>
            <person name="Bruemmer F."/>
            <person name="Labrenz M."/>
            <person name="Spormann A.M."/>
            <person name="Op den Camp H."/>
            <person name="Overmann J."/>
            <person name="Amann R."/>
            <person name="Jetten M.S.M."/>
            <person name="Mascher T."/>
            <person name="Medema M.H."/>
            <person name="Devos D.P."/>
            <person name="Kaster A.-K."/>
            <person name="Ovreas L."/>
            <person name="Rohde M."/>
            <person name="Galperin M.Y."/>
            <person name="Jogler C."/>
        </authorList>
    </citation>
    <scope>NUCLEOTIDE SEQUENCE [LARGE SCALE GENOMIC DNA]</scope>
    <source>
        <strain evidence="1 2">Enr13</strain>
    </source>
</reference>
<protein>
    <submittedName>
        <fullName evidence="1">Uncharacterized protein</fullName>
    </submittedName>
</protein>
<sequence>MFEFADLNVKFAKSKMIGHSFPCIMGSEFDHFLGRINGFIVLTKQRTIVPEFTEGIEVYRLRRLPRIEAYAPVGNTP</sequence>
<evidence type="ECO:0000313" key="1">
    <source>
        <dbReference type="EMBL" id="QDV47264.1"/>
    </source>
</evidence>
<evidence type="ECO:0000313" key="2">
    <source>
        <dbReference type="Proteomes" id="UP000319004"/>
    </source>
</evidence>
<proteinExistence type="predicted"/>
<accession>A0A518I2J2</accession>
<dbReference type="EMBL" id="CP037423">
    <property type="protein sequence ID" value="QDV47264.1"/>
    <property type="molecule type" value="Genomic_DNA"/>
</dbReference>
<dbReference type="KEGG" id="snep:Enr13x_71730"/>
<keyword evidence="2" id="KW-1185">Reference proteome</keyword>
<name>A0A518I2J2_9BACT</name>